<dbReference type="PANTHER" id="PTHR43570">
    <property type="entry name" value="ALDEHYDE DEHYDROGENASE"/>
    <property type="match status" value="1"/>
</dbReference>
<dbReference type="CDD" id="cd07136">
    <property type="entry name" value="ALDH_YwdH-P39616"/>
    <property type="match status" value="1"/>
</dbReference>
<gene>
    <name evidence="10" type="ORF">A6K76_04850</name>
</gene>
<dbReference type="InterPro" id="IPR016162">
    <property type="entry name" value="Ald_DH_N"/>
</dbReference>
<dbReference type="GO" id="GO:0005737">
    <property type="term" value="C:cytoplasm"/>
    <property type="evidence" value="ECO:0007669"/>
    <property type="project" value="TreeGrafter"/>
</dbReference>
<feature type="active site" evidence="5 6">
    <location>
        <position position="223"/>
    </location>
</feature>
<dbReference type="PIRSF" id="PIRSF036492">
    <property type="entry name" value="ALDH"/>
    <property type="match status" value="1"/>
</dbReference>
<sequence>MNVTHNELGAFHMKQQVEQYIEQQRAYYMSGATRDVAFRVQQLQTLKKTIQKYERQVVEALYADLHKNDFEAYSTEISMVYSSIDEFAKHLVQWNEPVAAKTPLAFQPAKSYIVREPYGVTCIIGPFNYPFQLVMEPLLGAIIGGNTAIVKPSEASVATAAVVKMILEEAFEPQYVRVVEGAKETVEALIHAPFDFIFFTGSVKVGKIVAKACAERLTPYVLELGGKSPAIVDHTANLAVAAQRIAFGRFTNAGQTCVAPDYVLVQRSVHDKFVKLLQKAIRSFYGKEPKKSAHFGRIITKSQVERLADMLAQDRAHIITGGDVDVETNYVAPTIVDNVSWDAAVMQEELFGPVLPIIVYDDLPTALHEVSRLPKPLAAYFFSEHDGAIDYFTENFAFGGGCINDTIMHVGNTKLPFGGVGPSGAGTYHGYASFECFTHAKSMMKRSTKINPSLLYPPYSAAEVAIVKKML</sequence>
<protein>
    <recommendedName>
        <fullName evidence="4">Aldehyde dehydrogenase</fullName>
    </recommendedName>
</protein>
<dbReference type="PROSITE" id="PS00070">
    <property type="entry name" value="ALDEHYDE_DEHYDR_CYS"/>
    <property type="match status" value="1"/>
</dbReference>
<comment type="similarity">
    <text evidence="1 4 7">Belongs to the aldehyde dehydrogenase family.</text>
</comment>
<dbReference type="InterPro" id="IPR012394">
    <property type="entry name" value="Aldehyde_DH_NAD(P)"/>
</dbReference>
<dbReference type="GO" id="GO:0006081">
    <property type="term" value="P:aldehyde metabolic process"/>
    <property type="evidence" value="ECO:0007669"/>
    <property type="project" value="InterPro"/>
</dbReference>
<evidence type="ECO:0000259" key="9">
    <source>
        <dbReference type="Pfam" id="PF00171"/>
    </source>
</evidence>
<dbReference type="InterPro" id="IPR016160">
    <property type="entry name" value="Ald_DH_CS_CYS"/>
</dbReference>
<keyword evidence="2 4" id="KW-0560">Oxidoreductase</keyword>
<dbReference type="Gene3D" id="3.40.309.10">
    <property type="entry name" value="Aldehyde Dehydrogenase, Chain A, domain 2"/>
    <property type="match status" value="1"/>
</dbReference>
<dbReference type="InterPro" id="IPR016163">
    <property type="entry name" value="Ald_DH_C"/>
</dbReference>
<dbReference type="PANTHER" id="PTHR43570:SF16">
    <property type="entry name" value="ALDEHYDE DEHYDROGENASE TYPE III, ISOFORM Q"/>
    <property type="match status" value="1"/>
</dbReference>
<dbReference type="InterPro" id="IPR015590">
    <property type="entry name" value="Aldehyde_DH_dom"/>
</dbReference>
<dbReference type="Proteomes" id="UP000093482">
    <property type="component" value="Unassembled WGS sequence"/>
</dbReference>
<dbReference type="PROSITE" id="PS00687">
    <property type="entry name" value="ALDEHYDE_DEHYDR_GLU"/>
    <property type="match status" value="1"/>
</dbReference>
<evidence type="ECO:0000313" key="11">
    <source>
        <dbReference type="Proteomes" id="UP000093482"/>
    </source>
</evidence>
<evidence type="ECO:0000256" key="7">
    <source>
        <dbReference type="RuleBase" id="RU003345"/>
    </source>
</evidence>
<dbReference type="GO" id="GO:0004029">
    <property type="term" value="F:aldehyde dehydrogenase (NAD+) activity"/>
    <property type="evidence" value="ECO:0007669"/>
    <property type="project" value="TreeGrafter"/>
</dbReference>
<organism evidence="10 11">
    <name type="scientific">Caryophanon latum</name>
    <dbReference type="NCBI Taxonomy" id="33977"/>
    <lineage>
        <taxon>Bacteria</taxon>
        <taxon>Bacillati</taxon>
        <taxon>Bacillota</taxon>
        <taxon>Bacilli</taxon>
        <taxon>Bacillales</taxon>
        <taxon>Caryophanaceae</taxon>
        <taxon>Caryophanon</taxon>
    </lineage>
</organism>
<comment type="caution">
    <text evidence="10">The sequence shown here is derived from an EMBL/GenBank/DDBJ whole genome shotgun (WGS) entry which is preliminary data.</text>
</comment>
<evidence type="ECO:0000313" key="10">
    <source>
        <dbReference type="EMBL" id="OCS93665.1"/>
    </source>
</evidence>
<keyword evidence="11" id="KW-1185">Reference proteome</keyword>
<dbReference type="FunFam" id="3.40.605.10:FF:000004">
    <property type="entry name" value="Aldehyde dehydrogenase"/>
    <property type="match status" value="1"/>
</dbReference>
<reference evidence="10 11" key="1">
    <citation type="submission" date="2016-07" db="EMBL/GenBank/DDBJ databases">
        <title>Caryophanon latum genome sequencing.</title>
        <authorList>
            <person name="Verma A."/>
            <person name="Pal Y."/>
            <person name="Krishnamurthi S."/>
        </authorList>
    </citation>
    <scope>NUCLEOTIDE SEQUENCE [LARGE SCALE GENOMIC DNA]</scope>
    <source>
        <strain evidence="10 11">DSM 14151</strain>
    </source>
</reference>
<accession>A0A1C0Z2L1</accession>
<evidence type="ECO:0000256" key="5">
    <source>
        <dbReference type="PIRSR" id="PIRSR036492-1"/>
    </source>
</evidence>
<name>A0A1C0Z2L1_9BACL</name>
<dbReference type="Pfam" id="PF00171">
    <property type="entry name" value="Aldedh"/>
    <property type="match status" value="1"/>
</dbReference>
<dbReference type="EMBL" id="MATO01000006">
    <property type="protein sequence ID" value="OCS93665.1"/>
    <property type="molecule type" value="Genomic_DNA"/>
</dbReference>
<proteinExistence type="inferred from homology"/>
<evidence type="ECO:0000256" key="2">
    <source>
        <dbReference type="ARBA" id="ARBA00023002"/>
    </source>
</evidence>
<keyword evidence="8" id="KW-0175">Coiled coil</keyword>
<dbReference type="SUPFAM" id="SSF53720">
    <property type="entry name" value="ALDH-like"/>
    <property type="match status" value="1"/>
</dbReference>
<feature type="domain" description="Aldehyde dehydrogenase" evidence="9">
    <location>
        <begin position="14"/>
        <end position="442"/>
    </location>
</feature>
<dbReference type="FunFam" id="3.40.309.10:FF:000025">
    <property type="entry name" value="Aldehyde dehydrogenase"/>
    <property type="match status" value="1"/>
</dbReference>
<evidence type="ECO:0000256" key="1">
    <source>
        <dbReference type="ARBA" id="ARBA00009986"/>
    </source>
</evidence>
<dbReference type="AlphaFoldDB" id="A0A1C0Z2L1"/>
<evidence type="ECO:0000256" key="3">
    <source>
        <dbReference type="ARBA" id="ARBA00023027"/>
    </source>
</evidence>
<dbReference type="InterPro" id="IPR029510">
    <property type="entry name" value="Ald_DH_CS_GLU"/>
</dbReference>
<keyword evidence="3" id="KW-0520">NAD</keyword>
<feature type="active site" evidence="5">
    <location>
        <position position="257"/>
    </location>
</feature>
<evidence type="ECO:0000256" key="8">
    <source>
        <dbReference type="SAM" id="Coils"/>
    </source>
</evidence>
<feature type="coiled-coil region" evidence="8">
    <location>
        <begin position="36"/>
        <end position="63"/>
    </location>
</feature>
<dbReference type="InterPro" id="IPR016161">
    <property type="entry name" value="Ald_DH/histidinol_DH"/>
</dbReference>
<dbReference type="Gene3D" id="3.40.605.10">
    <property type="entry name" value="Aldehyde Dehydrogenase, Chain A, domain 1"/>
    <property type="match status" value="1"/>
</dbReference>
<evidence type="ECO:0000256" key="4">
    <source>
        <dbReference type="PIRNR" id="PIRNR036492"/>
    </source>
</evidence>
<evidence type="ECO:0000256" key="6">
    <source>
        <dbReference type="PROSITE-ProRule" id="PRU10007"/>
    </source>
</evidence>